<reference evidence="1 2" key="1">
    <citation type="submission" date="2014-03" db="EMBL/GenBank/DDBJ databases">
        <title>Draft Genome of Photorhabdus luminescens BA1, an Egyptian Isolate.</title>
        <authorList>
            <person name="Ghazal S."/>
            <person name="Hurst S.G.IV."/>
            <person name="Morris K."/>
            <person name="Thomas K."/>
            <person name="Tisa L.S."/>
        </authorList>
    </citation>
    <scope>NUCLEOTIDE SEQUENCE [LARGE SCALE GENOMIC DNA]</scope>
    <source>
        <strain evidence="1 2">BA1</strain>
    </source>
</reference>
<name>A0A022PFU7_9GAMM</name>
<protein>
    <recommendedName>
        <fullName evidence="3">Phytanoyl-CoA dioxygenase</fullName>
    </recommendedName>
</protein>
<dbReference type="SUPFAM" id="SSF51197">
    <property type="entry name" value="Clavaminate synthase-like"/>
    <property type="match status" value="1"/>
</dbReference>
<dbReference type="Gene3D" id="2.60.120.620">
    <property type="entry name" value="q2cbj1_9rhob like domain"/>
    <property type="match status" value="1"/>
</dbReference>
<comment type="caution">
    <text evidence="1">The sequence shown here is derived from an EMBL/GenBank/DDBJ whole genome shotgun (WGS) entry which is preliminary data.</text>
</comment>
<organism evidence="1 2">
    <name type="scientific">Photorhabdus aegyptia</name>
    <dbReference type="NCBI Taxonomy" id="2805098"/>
    <lineage>
        <taxon>Bacteria</taxon>
        <taxon>Pseudomonadati</taxon>
        <taxon>Pseudomonadota</taxon>
        <taxon>Gammaproteobacteria</taxon>
        <taxon>Enterobacterales</taxon>
        <taxon>Morganellaceae</taxon>
        <taxon>Photorhabdus</taxon>
    </lineage>
</organism>
<dbReference type="EMBL" id="JFGV01000094">
    <property type="protein sequence ID" value="EYU13330.1"/>
    <property type="molecule type" value="Genomic_DNA"/>
</dbReference>
<dbReference type="Proteomes" id="UP000023464">
    <property type="component" value="Unassembled WGS sequence"/>
</dbReference>
<accession>A0A022PFU7</accession>
<gene>
    <name evidence="1" type="ORF">BA1DRAFT_04207</name>
</gene>
<dbReference type="PATRIC" id="fig|1393736.3.peg.4290"/>
<proteinExistence type="predicted"/>
<keyword evidence="2" id="KW-1185">Reference proteome</keyword>
<evidence type="ECO:0000313" key="1">
    <source>
        <dbReference type="EMBL" id="EYU13330.1"/>
    </source>
</evidence>
<sequence>MLNKDELLQFNKDGYIIKPILSASKIDLYLNIIHNHIKQNNDKMFNIQFIQPEMAIKGIQSIINNNKIIEICSHLLKGGDIILDGASLFYANKGIDYRQGWHRDVIQIPDEKILDSWYSDKHFHNNIQINIPLYKDKCLWFVKGSHIRNFNNIEKALFSGSKKIAPIKSPDINIGEKIILNPGEAIFYNNLAIHRGYGGILKHNRATIQLGYHTNRCEPTCHFGVMDYKKFDKDYINSLDLEVKNMLYNHILERKKWDKSEFYYNLHQDFIKKEFDINILGK</sequence>
<dbReference type="RefSeq" id="WP_036783093.1">
    <property type="nucleotide sequence ID" value="NZ_CAWLTM010000021.1"/>
</dbReference>
<dbReference type="AlphaFoldDB" id="A0A022PFU7"/>
<evidence type="ECO:0008006" key="3">
    <source>
        <dbReference type="Google" id="ProtNLM"/>
    </source>
</evidence>
<evidence type="ECO:0000313" key="2">
    <source>
        <dbReference type="Proteomes" id="UP000023464"/>
    </source>
</evidence>